<evidence type="ECO:0000313" key="2">
    <source>
        <dbReference type="EMBL" id="RPA92060.1"/>
    </source>
</evidence>
<dbReference type="EMBL" id="ML120482">
    <property type="protein sequence ID" value="RPA92060.1"/>
    <property type="molecule type" value="Genomic_DNA"/>
</dbReference>
<accession>A0A3N4J6J2</accession>
<dbReference type="GO" id="GO:0003676">
    <property type="term" value="F:nucleic acid binding"/>
    <property type="evidence" value="ECO:0007669"/>
    <property type="project" value="InterPro"/>
</dbReference>
<evidence type="ECO:0000259" key="1">
    <source>
        <dbReference type="Pfam" id="PF03184"/>
    </source>
</evidence>
<dbReference type="AlphaFoldDB" id="A0A3N4J6J2"/>
<evidence type="ECO:0000313" key="3">
    <source>
        <dbReference type="Proteomes" id="UP000276215"/>
    </source>
</evidence>
<dbReference type="Pfam" id="PF03184">
    <property type="entry name" value="DDE_1"/>
    <property type="match status" value="1"/>
</dbReference>
<dbReference type="InterPro" id="IPR004875">
    <property type="entry name" value="DDE_SF_endonuclease_dom"/>
</dbReference>
<reference evidence="2 3" key="1">
    <citation type="journal article" date="2018" name="Nat. Ecol. Evol.">
        <title>Pezizomycetes genomes reveal the molecular basis of ectomycorrhizal truffle lifestyle.</title>
        <authorList>
            <person name="Murat C."/>
            <person name="Payen T."/>
            <person name="Noel B."/>
            <person name="Kuo A."/>
            <person name="Morin E."/>
            <person name="Chen J."/>
            <person name="Kohler A."/>
            <person name="Krizsan K."/>
            <person name="Balestrini R."/>
            <person name="Da Silva C."/>
            <person name="Montanini B."/>
            <person name="Hainaut M."/>
            <person name="Levati E."/>
            <person name="Barry K.W."/>
            <person name="Belfiori B."/>
            <person name="Cichocki N."/>
            <person name="Clum A."/>
            <person name="Dockter R.B."/>
            <person name="Fauchery L."/>
            <person name="Guy J."/>
            <person name="Iotti M."/>
            <person name="Le Tacon F."/>
            <person name="Lindquist E.A."/>
            <person name="Lipzen A."/>
            <person name="Malagnac F."/>
            <person name="Mello A."/>
            <person name="Molinier V."/>
            <person name="Miyauchi S."/>
            <person name="Poulain J."/>
            <person name="Riccioni C."/>
            <person name="Rubini A."/>
            <person name="Sitrit Y."/>
            <person name="Splivallo R."/>
            <person name="Traeger S."/>
            <person name="Wang M."/>
            <person name="Zifcakova L."/>
            <person name="Wipf D."/>
            <person name="Zambonelli A."/>
            <person name="Paolocci F."/>
            <person name="Nowrousian M."/>
            <person name="Ottonello S."/>
            <person name="Baldrian P."/>
            <person name="Spatafora J.W."/>
            <person name="Henrissat B."/>
            <person name="Nagy L.G."/>
            <person name="Aury J.M."/>
            <person name="Wincker P."/>
            <person name="Grigoriev I.V."/>
            <person name="Bonfante P."/>
            <person name="Martin F.M."/>
        </authorList>
    </citation>
    <scope>NUCLEOTIDE SEQUENCE [LARGE SCALE GENOMIC DNA]</scope>
    <source>
        <strain evidence="2 3">120613-1</strain>
    </source>
</reference>
<proteinExistence type="predicted"/>
<protein>
    <recommendedName>
        <fullName evidence="1">DDE-1 domain-containing protein</fullName>
    </recommendedName>
</protein>
<name>A0A3N4J6J2_9PEZI</name>
<feature type="domain" description="DDE-1" evidence="1">
    <location>
        <begin position="1"/>
        <end position="59"/>
    </location>
</feature>
<dbReference type="Proteomes" id="UP000276215">
    <property type="component" value="Unassembled WGS sequence"/>
</dbReference>
<gene>
    <name evidence="2" type="ORF">L873DRAFT_1711605</name>
</gene>
<sequence length="112" mass="13374">DGHITHHKDDFILKYHDNHTVPIGFPSRLIHVLQPLNVGVFRPWKYYHNKAIYNALHDLDMEYTIVSFFSDWSSIREQTFQLHTIKNAFKYSGMFPVSYKGALKKMHYYNNK</sequence>
<organism evidence="2 3">
    <name type="scientific">Choiromyces venosus 120613-1</name>
    <dbReference type="NCBI Taxonomy" id="1336337"/>
    <lineage>
        <taxon>Eukaryota</taxon>
        <taxon>Fungi</taxon>
        <taxon>Dikarya</taxon>
        <taxon>Ascomycota</taxon>
        <taxon>Pezizomycotina</taxon>
        <taxon>Pezizomycetes</taxon>
        <taxon>Pezizales</taxon>
        <taxon>Tuberaceae</taxon>
        <taxon>Choiromyces</taxon>
    </lineage>
</organism>
<feature type="non-terminal residue" evidence="2">
    <location>
        <position position="1"/>
    </location>
</feature>
<dbReference type="OrthoDB" id="2800589at2759"/>
<keyword evidence="3" id="KW-1185">Reference proteome</keyword>